<dbReference type="AlphaFoldDB" id="A0A6I9RZ80"/>
<dbReference type="InterPro" id="IPR004345">
    <property type="entry name" value="TB2_DP1_HVA22"/>
</dbReference>
<dbReference type="PANTHER" id="PTHR12300">
    <property type="entry name" value="HVA22-LIKE PROTEINS"/>
    <property type="match status" value="1"/>
</dbReference>
<keyword evidence="3" id="KW-1185">Reference proteome</keyword>
<evidence type="ECO:0000256" key="2">
    <source>
        <dbReference type="SAM" id="MobiDB-lite"/>
    </source>
</evidence>
<feature type="region of interest" description="Disordered" evidence="2">
    <location>
        <begin position="151"/>
        <end position="283"/>
    </location>
</feature>
<feature type="compositionally biased region" description="Low complexity" evidence="2">
    <location>
        <begin position="205"/>
        <end position="229"/>
    </location>
</feature>
<comment type="similarity">
    <text evidence="1">Belongs to the DP1 family.</text>
</comment>
<dbReference type="RefSeq" id="XP_010935038.1">
    <property type="nucleotide sequence ID" value="XM_010936736.3"/>
</dbReference>
<evidence type="ECO:0000256" key="1">
    <source>
        <dbReference type="RuleBase" id="RU362006"/>
    </source>
</evidence>
<feature type="compositionally biased region" description="Basic residues" evidence="2">
    <location>
        <begin position="271"/>
        <end position="283"/>
    </location>
</feature>
<accession>A0A6I9RZ80</accession>
<feature type="compositionally biased region" description="Low complexity" evidence="2">
    <location>
        <begin position="152"/>
        <end position="191"/>
    </location>
</feature>
<proteinExistence type="inferred from homology"/>
<gene>
    <name evidence="4" type="primary">LOC105055040</name>
</gene>
<name>A0A6I9RZ80_ELAGV</name>
<dbReference type="Proteomes" id="UP000504607">
    <property type="component" value="Chromosome 12"/>
</dbReference>
<dbReference type="FunCoup" id="A0A6I9RZ80">
    <property type="interactions" value="11"/>
</dbReference>
<organism evidence="3 4">
    <name type="scientific">Elaeis guineensis var. tenera</name>
    <name type="common">Oil palm</name>
    <dbReference type="NCBI Taxonomy" id="51953"/>
    <lineage>
        <taxon>Eukaryota</taxon>
        <taxon>Viridiplantae</taxon>
        <taxon>Streptophyta</taxon>
        <taxon>Embryophyta</taxon>
        <taxon>Tracheophyta</taxon>
        <taxon>Spermatophyta</taxon>
        <taxon>Magnoliopsida</taxon>
        <taxon>Liliopsida</taxon>
        <taxon>Arecaceae</taxon>
        <taxon>Arecoideae</taxon>
        <taxon>Cocoseae</taxon>
        <taxon>Elaeidinae</taxon>
        <taxon>Elaeis</taxon>
    </lineage>
</organism>
<comment type="subcellular location">
    <subcellularLocation>
        <location evidence="1">Membrane</location>
        <topology evidence="1">Multi-pass membrane protein</topology>
    </subcellularLocation>
</comment>
<reference evidence="4" key="1">
    <citation type="submission" date="2025-08" db="UniProtKB">
        <authorList>
            <consortium name="RefSeq"/>
        </authorList>
    </citation>
    <scope>IDENTIFICATION</scope>
</reference>
<evidence type="ECO:0000313" key="4">
    <source>
        <dbReference type="RefSeq" id="XP_010935038.1"/>
    </source>
</evidence>
<protein>
    <recommendedName>
        <fullName evidence="1">HVA22-like protein</fullName>
    </recommendedName>
</protein>
<dbReference type="GO" id="GO:0016020">
    <property type="term" value="C:membrane"/>
    <property type="evidence" value="ECO:0007669"/>
    <property type="project" value="UniProtKB-SubCell"/>
</dbReference>
<dbReference type="InParanoid" id="A0A6I9RZ80"/>
<sequence length="283" mass="31987">MIGPFLTRASILILGYAYPAYECYKTVELSEPAIEQLRFWCQYWILVAVLTILERVGDTFISWLPMYSEAKLAFFVYLWYSKTRGTTYVYETYFRPFIGKHETEIDRNLLELRAKVADFMMLYWQKAWSYGQTRLFEILQYVASQSQARRTQPVQKQQQPQSQQICQSPPVAPARQPAASQEPQQPEQAPRGPSKTQLQEQPTKAGGLSLAASLARQPQASSAPSPAASGTANHTAPSEEPMLVDAATSTSKEVLNPPAQETAMEEAIRMTRNRLKRRAAIGR</sequence>
<evidence type="ECO:0000313" key="3">
    <source>
        <dbReference type="Proteomes" id="UP000504607"/>
    </source>
</evidence>
<dbReference type="Pfam" id="PF03134">
    <property type="entry name" value="TB2_DP1_HVA22"/>
    <property type="match status" value="1"/>
</dbReference>
<dbReference type="PANTHER" id="PTHR12300:SF117">
    <property type="entry name" value="LP05237P-RELATED"/>
    <property type="match status" value="1"/>
</dbReference>
<dbReference type="OrthoDB" id="434647at2759"/>
<dbReference type="GeneID" id="105055040"/>
<dbReference type="KEGG" id="egu:105055040"/>